<sequence>MTKIGIIICARYKLCGGGKCFRSMREHTGGFAKYPKNEKLELVGYTNCGGCPGGNVEYAPQEMIKNGADVIHLATGMVVGYPPCPHLRKFKEFIESYYNIPVEIGTHPIPMKYLKAHENLSFWQASKMDEIAGHLISESPAIMEQYN</sequence>
<accession>A0A0S2HW18</accession>
<evidence type="ECO:0000313" key="2">
    <source>
        <dbReference type="EMBL" id="ALO14239.1"/>
    </source>
</evidence>
<dbReference type="EMBL" id="CP013118">
    <property type="protein sequence ID" value="ALO14239.1"/>
    <property type="molecule type" value="Genomic_DNA"/>
</dbReference>
<dbReference type="KEGG" id="blq:L21SP5_00563"/>
<keyword evidence="3" id="KW-1185">Reference proteome</keyword>
<dbReference type="OrthoDB" id="9792960at2"/>
<dbReference type="InterPro" id="IPR014925">
    <property type="entry name" value="CGGC_dom"/>
</dbReference>
<protein>
    <submittedName>
        <fullName evidence="2">Putative metal-binding protein</fullName>
    </submittedName>
</protein>
<dbReference type="RefSeq" id="WP_057951806.1">
    <property type="nucleotide sequence ID" value="NZ_CP013118.1"/>
</dbReference>
<organism evidence="2 3">
    <name type="scientific">Salinivirga cyanobacteriivorans</name>
    <dbReference type="NCBI Taxonomy" id="1307839"/>
    <lineage>
        <taxon>Bacteria</taxon>
        <taxon>Pseudomonadati</taxon>
        <taxon>Bacteroidota</taxon>
        <taxon>Bacteroidia</taxon>
        <taxon>Bacteroidales</taxon>
        <taxon>Salinivirgaceae</taxon>
        <taxon>Salinivirga</taxon>
    </lineage>
</organism>
<gene>
    <name evidence="2" type="ORF">L21SP5_00563</name>
</gene>
<evidence type="ECO:0000259" key="1">
    <source>
        <dbReference type="SMART" id="SM01078"/>
    </source>
</evidence>
<dbReference type="STRING" id="1307839.L21SP5_00563"/>
<reference evidence="2 3" key="1">
    <citation type="submission" date="2015-11" db="EMBL/GenBank/DDBJ databases">
        <title>Description and complete genome sequence of a novel strain predominating in hypersaline microbial mats and representing a new family of the Bacteriodetes phylum.</title>
        <authorList>
            <person name="Spring S."/>
            <person name="Bunk B."/>
            <person name="Sproer C."/>
            <person name="Klenk H.-P."/>
        </authorList>
    </citation>
    <scope>NUCLEOTIDE SEQUENCE [LARGE SCALE GENOMIC DNA]</scope>
    <source>
        <strain evidence="2 3">L21-Spi-D4</strain>
    </source>
</reference>
<dbReference type="Pfam" id="PF08821">
    <property type="entry name" value="CGGC"/>
    <property type="match status" value="1"/>
</dbReference>
<evidence type="ECO:0000313" key="3">
    <source>
        <dbReference type="Proteomes" id="UP000064893"/>
    </source>
</evidence>
<dbReference type="Proteomes" id="UP000064893">
    <property type="component" value="Chromosome"/>
</dbReference>
<feature type="domain" description="CGGC" evidence="1">
    <location>
        <begin position="3"/>
        <end position="107"/>
    </location>
</feature>
<proteinExistence type="predicted"/>
<dbReference type="SMART" id="SM01078">
    <property type="entry name" value="CGGC"/>
    <property type="match status" value="1"/>
</dbReference>
<name>A0A0S2HW18_9BACT</name>
<dbReference type="AlphaFoldDB" id="A0A0S2HW18"/>